<protein>
    <submittedName>
        <fullName evidence="1">Uncharacterized protein</fullName>
    </submittedName>
</protein>
<evidence type="ECO:0000313" key="2">
    <source>
        <dbReference type="Proteomes" id="UP001055811"/>
    </source>
</evidence>
<keyword evidence="2" id="KW-1185">Reference proteome</keyword>
<evidence type="ECO:0000313" key="1">
    <source>
        <dbReference type="EMBL" id="KAI3708509.1"/>
    </source>
</evidence>
<accession>A0ACB9AE52</accession>
<dbReference type="EMBL" id="CM042015">
    <property type="protein sequence ID" value="KAI3708509.1"/>
    <property type="molecule type" value="Genomic_DNA"/>
</dbReference>
<reference evidence="1 2" key="2">
    <citation type="journal article" date="2022" name="Mol. Ecol. Resour.">
        <title>The genomes of chicory, endive, great burdock and yacon provide insights into Asteraceae paleo-polyploidization history and plant inulin production.</title>
        <authorList>
            <person name="Fan W."/>
            <person name="Wang S."/>
            <person name="Wang H."/>
            <person name="Wang A."/>
            <person name="Jiang F."/>
            <person name="Liu H."/>
            <person name="Zhao H."/>
            <person name="Xu D."/>
            <person name="Zhang Y."/>
        </authorList>
    </citation>
    <scope>NUCLEOTIDE SEQUENCE [LARGE SCALE GENOMIC DNA]</scope>
    <source>
        <strain evidence="2">cv. Punajuju</strain>
        <tissue evidence="1">Leaves</tissue>
    </source>
</reference>
<sequence>MAEANPKPHPNDGDDPPNKRQKTSSATGAGGSPPRNHPDESSASNELEIEDTATSKPMKAEIKEVEIDDIDLMEEILEYRIRKRQCPSKSFDDLRKFCNGYIHLGIGNLNGWIKKMNQMKNKFNSDSDPIPTEDIDKKEFELWKKIWGNDRNGDDDPGVGSSK</sequence>
<proteinExistence type="predicted"/>
<gene>
    <name evidence="1" type="ORF">L2E82_37695</name>
</gene>
<comment type="caution">
    <text evidence="1">The sequence shown here is derived from an EMBL/GenBank/DDBJ whole genome shotgun (WGS) entry which is preliminary data.</text>
</comment>
<organism evidence="1 2">
    <name type="scientific">Cichorium intybus</name>
    <name type="common">Chicory</name>
    <dbReference type="NCBI Taxonomy" id="13427"/>
    <lineage>
        <taxon>Eukaryota</taxon>
        <taxon>Viridiplantae</taxon>
        <taxon>Streptophyta</taxon>
        <taxon>Embryophyta</taxon>
        <taxon>Tracheophyta</taxon>
        <taxon>Spermatophyta</taxon>
        <taxon>Magnoliopsida</taxon>
        <taxon>eudicotyledons</taxon>
        <taxon>Gunneridae</taxon>
        <taxon>Pentapetalae</taxon>
        <taxon>asterids</taxon>
        <taxon>campanulids</taxon>
        <taxon>Asterales</taxon>
        <taxon>Asteraceae</taxon>
        <taxon>Cichorioideae</taxon>
        <taxon>Cichorieae</taxon>
        <taxon>Cichoriinae</taxon>
        <taxon>Cichorium</taxon>
    </lineage>
</organism>
<reference evidence="2" key="1">
    <citation type="journal article" date="2022" name="Mol. Ecol. Resour.">
        <title>The genomes of chicory, endive, great burdock and yacon provide insights into Asteraceae palaeo-polyploidization history and plant inulin production.</title>
        <authorList>
            <person name="Fan W."/>
            <person name="Wang S."/>
            <person name="Wang H."/>
            <person name="Wang A."/>
            <person name="Jiang F."/>
            <person name="Liu H."/>
            <person name="Zhao H."/>
            <person name="Xu D."/>
            <person name="Zhang Y."/>
        </authorList>
    </citation>
    <scope>NUCLEOTIDE SEQUENCE [LARGE SCALE GENOMIC DNA]</scope>
    <source>
        <strain evidence="2">cv. Punajuju</strain>
    </source>
</reference>
<name>A0ACB9AE52_CICIN</name>
<dbReference type="Proteomes" id="UP001055811">
    <property type="component" value="Linkage Group LG07"/>
</dbReference>